<evidence type="ECO:0000259" key="12">
    <source>
        <dbReference type="PROSITE" id="PS50113"/>
    </source>
</evidence>
<dbReference type="PROSITE" id="PS50924">
    <property type="entry name" value="MHYT"/>
    <property type="match status" value="1"/>
</dbReference>
<dbReference type="PANTHER" id="PTHR43065">
    <property type="entry name" value="SENSOR HISTIDINE KINASE"/>
    <property type="match status" value="1"/>
</dbReference>
<dbReference type="Proteomes" id="UP000652430">
    <property type="component" value="Unassembled WGS sequence"/>
</dbReference>
<evidence type="ECO:0000256" key="4">
    <source>
        <dbReference type="ARBA" id="ARBA00022679"/>
    </source>
</evidence>
<evidence type="ECO:0000256" key="3">
    <source>
        <dbReference type="ARBA" id="ARBA00022553"/>
    </source>
</evidence>
<dbReference type="SMART" id="SM00387">
    <property type="entry name" value="HATPase_c"/>
    <property type="match status" value="1"/>
</dbReference>
<dbReference type="InterPro" id="IPR001789">
    <property type="entry name" value="Sig_transdc_resp-reg_receiver"/>
</dbReference>
<dbReference type="InterPro" id="IPR003594">
    <property type="entry name" value="HATPase_dom"/>
</dbReference>
<evidence type="ECO:0000313" key="14">
    <source>
        <dbReference type="EMBL" id="GHH23943.1"/>
    </source>
</evidence>
<dbReference type="Gene3D" id="3.40.50.2300">
    <property type="match status" value="1"/>
</dbReference>
<evidence type="ECO:0000259" key="11">
    <source>
        <dbReference type="PROSITE" id="PS50112"/>
    </source>
</evidence>
<feature type="transmembrane region" description="Helical" evidence="7">
    <location>
        <begin position="111"/>
        <end position="131"/>
    </location>
</feature>
<reference evidence="15" key="1">
    <citation type="journal article" date="2019" name="Int. J. Syst. Evol. Microbiol.">
        <title>The Global Catalogue of Microorganisms (GCM) 10K type strain sequencing project: providing services to taxonomists for standard genome sequencing and annotation.</title>
        <authorList>
            <consortium name="The Broad Institute Genomics Platform"/>
            <consortium name="The Broad Institute Genome Sequencing Center for Infectious Disease"/>
            <person name="Wu L."/>
            <person name="Ma J."/>
        </authorList>
    </citation>
    <scope>NUCLEOTIDE SEQUENCE [LARGE SCALE GENOMIC DNA]</scope>
    <source>
        <strain evidence="15">CGMCC 1.8957</strain>
    </source>
</reference>
<dbReference type="Pfam" id="PF00072">
    <property type="entry name" value="Response_reg"/>
    <property type="match status" value="1"/>
</dbReference>
<evidence type="ECO:0000259" key="10">
    <source>
        <dbReference type="PROSITE" id="PS50110"/>
    </source>
</evidence>
<dbReference type="SMART" id="SM00388">
    <property type="entry name" value="HisKA"/>
    <property type="match status" value="1"/>
</dbReference>
<dbReference type="Gene3D" id="3.30.450.20">
    <property type="entry name" value="PAS domain"/>
    <property type="match status" value="1"/>
</dbReference>
<dbReference type="NCBIfam" id="TIGR00229">
    <property type="entry name" value="sensory_box"/>
    <property type="match status" value="1"/>
</dbReference>
<dbReference type="InterPro" id="IPR000700">
    <property type="entry name" value="PAS-assoc_C"/>
</dbReference>
<dbReference type="Pfam" id="PF02518">
    <property type="entry name" value="HATPase_c"/>
    <property type="match status" value="1"/>
</dbReference>
<keyword evidence="7" id="KW-1133">Transmembrane helix</keyword>
<dbReference type="InterPro" id="IPR000014">
    <property type="entry name" value="PAS"/>
</dbReference>
<dbReference type="PRINTS" id="PR00344">
    <property type="entry name" value="BCTRLSENSOR"/>
</dbReference>
<dbReference type="InterPro" id="IPR005330">
    <property type="entry name" value="MHYT_dom"/>
</dbReference>
<dbReference type="SUPFAM" id="SSF47384">
    <property type="entry name" value="Homodimeric domain of signal transducing histidine kinase"/>
    <property type="match status" value="1"/>
</dbReference>
<dbReference type="Gene3D" id="3.30.450.40">
    <property type="match status" value="1"/>
</dbReference>
<gene>
    <name evidence="14" type="ORF">GCM10008023_35510</name>
</gene>
<dbReference type="SMART" id="SM00448">
    <property type="entry name" value="REC"/>
    <property type="match status" value="1"/>
</dbReference>
<dbReference type="PROSITE" id="PS50110">
    <property type="entry name" value="RESPONSE_REGULATORY"/>
    <property type="match status" value="1"/>
</dbReference>
<feature type="coiled-coil region" evidence="8">
    <location>
        <begin position="538"/>
        <end position="576"/>
    </location>
</feature>
<dbReference type="Gene3D" id="1.10.287.130">
    <property type="match status" value="1"/>
</dbReference>
<evidence type="ECO:0000256" key="7">
    <source>
        <dbReference type="PROSITE-ProRule" id="PRU00244"/>
    </source>
</evidence>
<dbReference type="CDD" id="cd00130">
    <property type="entry name" value="PAS"/>
    <property type="match status" value="1"/>
</dbReference>
<feature type="transmembrane region" description="Helical" evidence="7">
    <location>
        <begin position="174"/>
        <end position="193"/>
    </location>
</feature>
<dbReference type="InterPro" id="IPR036890">
    <property type="entry name" value="HATPase_C_sf"/>
</dbReference>
<feature type="transmembrane region" description="Helical" evidence="7">
    <location>
        <begin position="143"/>
        <end position="162"/>
    </location>
</feature>
<dbReference type="InterPro" id="IPR035965">
    <property type="entry name" value="PAS-like_dom_sf"/>
</dbReference>
<dbReference type="InterPro" id="IPR013655">
    <property type="entry name" value="PAS_fold_3"/>
</dbReference>
<dbReference type="InterPro" id="IPR011006">
    <property type="entry name" value="CheY-like_superfamily"/>
</dbReference>
<dbReference type="InterPro" id="IPR005467">
    <property type="entry name" value="His_kinase_dom"/>
</dbReference>
<feature type="domain" description="Response regulatory" evidence="10">
    <location>
        <begin position="825"/>
        <end position="935"/>
    </location>
</feature>
<dbReference type="SUPFAM" id="SSF55874">
    <property type="entry name" value="ATPase domain of HSP90 chaperone/DNA topoisomerase II/histidine kinase"/>
    <property type="match status" value="1"/>
</dbReference>
<dbReference type="SUPFAM" id="SSF55781">
    <property type="entry name" value="GAF domain-like"/>
    <property type="match status" value="1"/>
</dbReference>
<keyword evidence="8" id="KW-0175">Coiled coil</keyword>
<evidence type="ECO:0000259" key="13">
    <source>
        <dbReference type="PROSITE" id="PS50924"/>
    </source>
</evidence>
<dbReference type="InterPro" id="IPR036097">
    <property type="entry name" value="HisK_dim/P_sf"/>
</dbReference>
<feature type="modified residue" description="4-aspartylphosphate" evidence="6">
    <location>
        <position position="875"/>
    </location>
</feature>
<proteinExistence type="predicted"/>
<evidence type="ECO:0000256" key="2">
    <source>
        <dbReference type="ARBA" id="ARBA00012438"/>
    </source>
</evidence>
<dbReference type="InterPro" id="IPR003661">
    <property type="entry name" value="HisK_dim/P_dom"/>
</dbReference>
<keyword evidence="7" id="KW-0812">Transmembrane</keyword>
<dbReference type="EC" id="2.7.13.3" evidence="2"/>
<dbReference type="InterPro" id="IPR029016">
    <property type="entry name" value="GAF-like_dom_sf"/>
</dbReference>
<keyword evidence="4" id="KW-0808">Transferase</keyword>
<dbReference type="RefSeq" id="WP_189677360.1">
    <property type="nucleotide sequence ID" value="NZ_BNAQ01000006.1"/>
</dbReference>
<dbReference type="CDD" id="cd00082">
    <property type="entry name" value="HisKA"/>
    <property type="match status" value="1"/>
</dbReference>
<comment type="catalytic activity">
    <reaction evidence="1">
        <text>ATP + protein L-histidine = ADP + protein N-phospho-L-histidine.</text>
        <dbReference type="EC" id="2.7.13.3"/>
    </reaction>
</comment>
<dbReference type="PROSITE" id="PS50112">
    <property type="entry name" value="PAS"/>
    <property type="match status" value="1"/>
</dbReference>
<dbReference type="Pfam" id="PF00512">
    <property type="entry name" value="HisKA"/>
    <property type="match status" value="1"/>
</dbReference>
<dbReference type="PROSITE" id="PS50113">
    <property type="entry name" value="PAC"/>
    <property type="match status" value="1"/>
</dbReference>
<dbReference type="Gene3D" id="3.30.565.10">
    <property type="entry name" value="Histidine kinase-like ATPase, C-terminal domain"/>
    <property type="match status" value="1"/>
</dbReference>
<evidence type="ECO:0000259" key="9">
    <source>
        <dbReference type="PROSITE" id="PS50109"/>
    </source>
</evidence>
<organism evidence="14 15">
    <name type="scientific">Sphingomonas glacialis</name>
    <dbReference type="NCBI Taxonomy" id="658225"/>
    <lineage>
        <taxon>Bacteria</taxon>
        <taxon>Pseudomonadati</taxon>
        <taxon>Pseudomonadota</taxon>
        <taxon>Alphaproteobacteria</taxon>
        <taxon>Sphingomonadales</taxon>
        <taxon>Sphingomonadaceae</taxon>
        <taxon>Sphingomonas</taxon>
    </lineage>
</organism>
<evidence type="ECO:0000256" key="6">
    <source>
        <dbReference type="PROSITE-ProRule" id="PRU00169"/>
    </source>
</evidence>
<dbReference type="Pfam" id="PF08447">
    <property type="entry name" value="PAS_3"/>
    <property type="match status" value="1"/>
</dbReference>
<feature type="transmembrane region" description="Helical" evidence="7">
    <location>
        <begin position="78"/>
        <end position="99"/>
    </location>
</feature>
<keyword evidence="7" id="KW-0472">Membrane</keyword>
<feature type="transmembrane region" description="Helical" evidence="7">
    <location>
        <begin position="213"/>
        <end position="236"/>
    </location>
</feature>
<dbReference type="Pfam" id="PF03707">
    <property type="entry name" value="MHYT"/>
    <property type="match status" value="2"/>
</dbReference>
<comment type="caution">
    <text evidence="14">The sequence shown here is derived from an EMBL/GenBank/DDBJ whole genome shotgun (WGS) entry which is preliminary data.</text>
</comment>
<feature type="domain" description="MHYT" evidence="13">
    <location>
        <begin position="7"/>
        <end position="196"/>
    </location>
</feature>
<sequence length="936" mass="100037">MTMTGVHDPYLVSLSIVIAIIGSFTALSLASRIRRSSGRSRAAWLAAAAAALGGGIWSMHFVAMLAFSMPGMLMRYELAPTLLSLCLAIGFTGAGLAIVDWQRASVSRMLAAGLLIGTGVASMHYLGMAAMRMSATLRYDTRWVAVSVAIAIVAATLAVWLAGRDQRSGGRAGASVVMGFAIAGMHYVGMYAATFTRSRGVGEANGLASLGQAYLATAIGLVTLFVLLLGLAAVWVEHLLRTSAEREERLHFFSELNDRLLRSSDAWHAMSAASELLGRKLSASRCAYADVDRDGDRFWIRSDYTAPGQESSVGAYSLDLFGPRAASNLRAGEAVVLRDIARELEPGGGREMFQGISIDAIICCPLIGGDGRLSAIMAVHQDHPRDWTANEILLVKEVVERCWAHVGRIGAEARLRESEERLRLAVDNAEIGFWDLDVVNDALVWPARTKAMFGISPDVPVTLTDFYEGLHPEDREPTAVAFTAAIDPGQRALYDVEYRTVGKEDGIVRWIAAKGRGVFDQSGRCLRVAGTVVEITGRKRAEEALRELNATLEARIATALKDREEVQEALRQSQKMESMGQLTGGVAHDFNNLLTPIIGSLDLLQRKGVGGEREQRLIAGAMQSAERAKILVQRLLAFARRQPLQPVAVDIGKLVSGMGELISSTTGPQVHVVIDAGADLPCARADHNQLEMAILNLSVNARDAMPDGGTLRLSASTAAIGQGHRSGLDPDRYLCIAISDTGSGMDEATLARATEPFFSTKGVGKGTGLGLSMVHGLASQLGGALTLHSQTGVGTTVELWLPVSAGETPVEMAFEKIVSHVATGTALVVDDEDLVRMTTADMLIDLGYHVIEASSGEGAMRLIGAGVRFDVLVTDHLMPGMTGTDLAYAVRDLSPERPVLIVSGYAETAGIDATLPRLTKPFRRDDLAAALSQLRS</sequence>
<keyword evidence="3 6" id="KW-0597">Phosphoprotein</keyword>
<dbReference type="SUPFAM" id="SSF55785">
    <property type="entry name" value="PYP-like sensor domain (PAS domain)"/>
    <property type="match status" value="1"/>
</dbReference>
<evidence type="ECO:0000313" key="15">
    <source>
        <dbReference type="Proteomes" id="UP000652430"/>
    </source>
</evidence>
<dbReference type="PANTHER" id="PTHR43065:SF42">
    <property type="entry name" value="TWO-COMPONENT SENSOR PPRA"/>
    <property type="match status" value="1"/>
</dbReference>
<protein>
    <recommendedName>
        <fullName evidence="2">histidine kinase</fullName>
        <ecNumber evidence="2">2.7.13.3</ecNumber>
    </recommendedName>
</protein>
<evidence type="ECO:0000256" key="8">
    <source>
        <dbReference type="SAM" id="Coils"/>
    </source>
</evidence>
<evidence type="ECO:0000256" key="1">
    <source>
        <dbReference type="ARBA" id="ARBA00000085"/>
    </source>
</evidence>
<dbReference type="InterPro" id="IPR004358">
    <property type="entry name" value="Sig_transdc_His_kin-like_C"/>
</dbReference>
<evidence type="ECO:0000256" key="5">
    <source>
        <dbReference type="ARBA" id="ARBA00022777"/>
    </source>
</evidence>
<dbReference type="SMART" id="SM00065">
    <property type="entry name" value="GAF"/>
    <property type="match status" value="1"/>
</dbReference>
<dbReference type="EMBL" id="BNAQ01000006">
    <property type="protein sequence ID" value="GHH23943.1"/>
    <property type="molecule type" value="Genomic_DNA"/>
</dbReference>
<keyword evidence="5" id="KW-0418">Kinase</keyword>
<name>A0ABQ3M0U8_9SPHN</name>
<feature type="domain" description="Histidine kinase" evidence="9">
    <location>
        <begin position="585"/>
        <end position="805"/>
    </location>
</feature>
<dbReference type="PROSITE" id="PS50109">
    <property type="entry name" value="HIS_KIN"/>
    <property type="match status" value="1"/>
</dbReference>
<feature type="domain" description="PAC" evidence="12">
    <location>
        <begin position="494"/>
        <end position="547"/>
    </location>
</feature>
<dbReference type="InterPro" id="IPR003018">
    <property type="entry name" value="GAF"/>
</dbReference>
<feature type="domain" description="PAS" evidence="11">
    <location>
        <begin position="418"/>
        <end position="489"/>
    </location>
</feature>
<accession>A0ABQ3M0U8</accession>
<feature type="transmembrane region" description="Helical" evidence="7">
    <location>
        <begin position="42"/>
        <end position="66"/>
    </location>
</feature>
<dbReference type="SUPFAM" id="SSF52172">
    <property type="entry name" value="CheY-like"/>
    <property type="match status" value="1"/>
</dbReference>
<feature type="transmembrane region" description="Helical" evidence="7">
    <location>
        <begin position="12"/>
        <end position="30"/>
    </location>
</feature>
<keyword evidence="15" id="KW-1185">Reference proteome</keyword>